<evidence type="ECO:0000256" key="4">
    <source>
        <dbReference type="ARBA" id="ARBA00022845"/>
    </source>
</evidence>
<keyword evidence="6" id="KW-0804">Transcription</keyword>
<keyword evidence="5" id="KW-0805">Transcription regulation</keyword>
<dbReference type="PhylomeDB" id="A0A061AJ72"/>
<proteinExistence type="inferred from homology"/>
<evidence type="ECO:0000313" key="9">
    <source>
        <dbReference type="EMBL" id="CDR37179.1"/>
    </source>
</evidence>
<dbReference type="VEuPathDB" id="FungiDB:BON22_0477"/>
<evidence type="ECO:0000256" key="7">
    <source>
        <dbReference type="ARBA" id="ARBA00023242"/>
    </source>
</evidence>
<evidence type="ECO:0000256" key="8">
    <source>
        <dbReference type="SAM" id="MobiDB-lite"/>
    </source>
</evidence>
<accession>A0A061AJ72</accession>
<protein>
    <recommendedName>
        <fullName evidence="3">Enhancer of translation termination 1</fullName>
    </recommendedName>
</protein>
<sequence length="448" mass="51057">MAKRTLGLGKAAKQRKKQKSEDTALTKTDNSKDKTPSEESTPVPKGNEIHVELDDEVDQDDELVQLRGLWDTFVTTGRENEMVLNGVIHESDRLLRNLEDGAKLPAEFHALYALALAELAVFHTEVEGEGEGKGVKDYFDAALERADLGLEQYPDSIQLGFAKARIILSRIPLEYISQWDLETKKDDKTPDISKLLDEALKLYEDAEESVKLLKNYTLLDTDVFETFKSLDDLLDIIQNFGKEDIHAEGIDSDEEELEDEQEIKLSKKHPLYKVQKSDKYLEWLFKHGSDFGDFITIEYKDLLNKKVEDLTTREKKSLVFFKQVSAKIGQILLQAAQKPSQIFTSITYDSDVEDDAEIDGYNASSAQKEAIEYTKRAVEFFKRAEDEEDPQTWVAVAEAVIDLGNLYDYESKEQEDAYAVAEKRLKRANNATNGKYQKILDNLLEKDE</sequence>
<dbReference type="OrthoDB" id="5598057at2759"/>
<dbReference type="EMBL" id="LK052886">
    <property type="protein sequence ID" value="CDR37179.1"/>
    <property type="molecule type" value="Genomic_DNA"/>
</dbReference>
<feature type="compositionally biased region" description="Basic and acidic residues" evidence="8">
    <location>
        <begin position="19"/>
        <end position="37"/>
    </location>
</feature>
<reference evidence="9" key="1">
    <citation type="journal article" date="2014" name="Genome Announc.">
        <title>Genome sequence of the yeast Cyberlindnera fabianii (Hansenula fabianii).</title>
        <authorList>
            <person name="Freel K.C."/>
            <person name="Sarilar V."/>
            <person name="Neuveglise C."/>
            <person name="Devillers H."/>
            <person name="Friedrich A."/>
            <person name="Schacherer J."/>
        </authorList>
    </citation>
    <scope>NUCLEOTIDE SEQUENCE</scope>
    <source>
        <strain evidence="9">YJS4271</strain>
    </source>
</reference>
<name>A0A061AJ72_CYBFA</name>
<keyword evidence="7" id="KW-0539">Nucleus</keyword>
<comment type="subcellular location">
    <subcellularLocation>
        <location evidence="1">Nucleus</location>
    </subcellularLocation>
</comment>
<comment type="similarity">
    <text evidence="2">Belongs to the ETT1 family.</text>
</comment>
<evidence type="ECO:0000256" key="2">
    <source>
        <dbReference type="ARBA" id="ARBA00007273"/>
    </source>
</evidence>
<dbReference type="GO" id="GO:2000640">
    <property type="term" value="P:positive regulation of SREBP signaling pathway"/>
    <property type="evidence" value="ECO:0007669"/>
    <property type="project" value="TreeGrafter"/>
</dbReference>
<dbReference type="PANTHER" id="PTHR28290:SF1">
    <property type="entry name" value="ENHANCER OF TRANSLATION TERMINATION 1"/>
    <property type="match status" value="1"/>
</dbReference>
<evidence type="ECO:0000256" key="6">
    <source>
        <dbReference type="ARBA" id="ARBA00023163"/>
    </source>
</evidence>
<gene>
    <name evidence="9" type="ORF">CYFA0S_01e08152g</name>
</gene>
<feature type="region of interest" description="Disordered" evidence="8">
    <location>
        <begin position="1"/>
        <end position="49"/>
    </location>
</feature>
<evidence type="ECO:0000256" key="3">
    <source>
        <dbReference type="ARBA" id="ARBA00017359"/>
    </source>
</evidence>
<dbReference type="GO" id="GO:0006417">
    <property type="term" value="P:regulation of translation"/>
    <property type="evidence" value="ECO:0007669"/>
    <property type="project" value="UniProtKB-KW"/>
</dbReference>
<organism evidence="9">
    <name type="scientific">Cyberlindnera fabianii</name>
    <name type="common">Yeast</name>
    <name type="synonym">Hansenula fabianii</name>
    <dbReference type="NCBI Taxonomy" id="36022"/>
    <lineage>
        <taxon>Eukaryota</taxon>
        <taxon>Fungi</taxon>
        <taxon>Dikarya</taxon>
        <taxon>Ascomycota</taxon>
        <taxon>Saccharomycotina</taxon>
        <taxon>Saccharomycetes</taxon>
        <taxon>Phaffomycetales</taxon>
        <taxon>Phaffomycetaceae</taxon>
        <taxon>Cyberlindnera</taxon>
    </lineage>
</organism>
<dbReference type="PANTHER" id="PTHR28290">
    <property type="entry name" value="ENHANCER OF TRANSLATION TERMINATION 1"/>
    <property type="match status" value="1"/>
</dbReference>
<dbReference type="GO" id="GO:0005634">
    <property type="term" value="C:nucleus"/>
    <property type="evidence" value="ECO:0007669"/>
    <property type="project" value="UniProtKB-SubCell"/>
</dbReference>
<evidence type="ECO:0000256" key="1">
    <source>
        <dbReference type="ARBA" id="ARBA00004123"/>
    </source>
</evidence>
<dbReference type="InterPro" id="IPR024318">
    <property type="entry name" value="Nro1/ETT1"/>
</dbReference>
<dbReference type="Pfam" id="PF12753">
    <property type="entry name" value="Nro1"/>
    <property type="match status" value="1"/>
</dbReference>
<dbReference type="AlphaFoldDB" id="A0A061AJ72"/>
<evidence type="ECO:0000256" key="5">
    <source>
        <dbReference type="ARBA" id="ARBA00023015"/>
    </source>
</evidence>
<keyword evidence="4" id="KW-0810">Translation regulation</keyword>